<sequence>MEGKKTNVPRLFTKRVYVLDTRKSTICGRISQLAGLPYCKIESGRVVSVTACAQPSDRGYVLEIEGKGAYRIVDGQDTISLMIDDYGVSMTTGRWEEYAFEMVSVRPHVMKVKEDRVFKNIEIKHGRGCAAVPPYMRVDREQNSELRLPGTERSDMDVSTYRQKRREEREGMDRNTQRLQPAHMRSEEMDRSSWSEQVNASKAQKYDEEFNKFQESVRQIELEDEYPAGQRDDDNDDNFGLGLVKDEDNTSQKKGGEEREKKASQQDDFGLDFEEECAKFNYLTDTYSELVGKIVAKNLKQLGGKSMIFPQLGDRYTEKLVVLTKECNNVPLYNIDEIAKEYRFAAIGNRYLFRVSWKDCCEEFEATGWKIYDFSATR</sequence>
<feature type="compositionally biased region" description="Basic and acidic residues" evidence="4">
    <location>
        <begin position="244"/>
        <end position="265"/>
    </location>
</feature>
<feature type="compositionally biased region" description="Basic and acidic residues" evidence="4">
    <location>
        <begin position="140"/>
        <end position="156"/>
    </location>
</feature>
<comment type="function">
    <text evidence="1">Single-stranded RNA-binding protein.</text>
</comment>
<protein>
    <recommendedName>
        <fullName evidence="2">Non-structural protein NS2</fullName>
    </recommendedName>
</protein>
<dbReference type="InterPro" id="IPR007602">
    <property type="entry name" value="BTV_NS2"/>
</dbReference>
<dbReference type="Pfam" id="PF04514">
    <property type="entry name" value="BTV_NS2"/>
    <property type="match status" value="1"/>
</dbReference>
<reference evidence="5" key="1">
    <citation type="journal article" date="2014" name="Virology">
        <title>Enhanced arbovirus surveillance with deep sequencing: Identification of novel rhabdoviruses and bunyaviruses in Australian mosquitoes.</title>
        <authorList>
            <person name="Coffey L.L."/>
            <person name="Page B.L."/>
            <person name="Greninger A.L."/>
            <person name="Herring B.L."/>
            <person name="Russell R.C."/>
            <person name="Doggett S.L."/>
            <person name="Haniotis J."/>
            <person name="Wang C."/>
            <person name="Deng X."/>
            <person name="Delwart E.L."/>
        </authorList>
    </citation>
    <scope>NUCLEOTIDE SEQUENCE</scope>
    <source>
        <strain evidence="5">948</strain>
    </source>
</reference>
<dbReference type="InterPro" id="IPR037194">
    <property type="entry name" value="NS2_N"/>
</dbReference>
<evidence type="ECO:0000256" key="3">
    <source>
        <dbReference type="ARBA" id="ARBA00022884"/>
    </source>
</evidence>
<name>U5N4A9_9REOV</name>
<feature type="non-terminal residue" evidence="5">
    <location>
        <position position="378"/>
    </location>
</feature>
<evidence type="ECO:0000313" key="5">
    <source>
        <dbReference type="EMBL" id="AGX86088.1"/>
    </source>
</evidence>
<keyword evidence="3" id="KW-0694">RNA-binding</keyword>
<feature type="compositionally biased region" description="Basic and acidic residues" evidence="4">
    <location>
        <begin position="165"/>
        <end position="176"/>
    </location>
</feature>
<evidence type="ECO:0000256" key="2">
    <source>
        <dbReference type="ARBA" id="ARBA00014070"/>
    </source>
</evidence>
<dbReference type="GO" id="GO:0003723">
    <property type="term" value="F:RNA binding"/>
    <property type="evidence" value="ECO:0007669"/>
    <property type="project" value="UniProtKB-KW"/>
</dbReference>
<feature type="compositionally biased region" description="Basic and acidic residues" evidence="4">
    <location>
        <begin position="184"/>
        <end position="193"/>
    </location>
</feature>
<proteinExistence type="predicted"/>
<evidence type="ECO:0000256" key="1">
    <source>
        <dbReference type="ARBA" id="ARBA00002402"/>
    </source>
</evidence>
<organism evidence="5">
    <name type="scientific">Warrego virus</name>
    <dbReference type="NCBI Taxonomy" id="40062"/>
    <lineage>
        <taxon>Viruses</taxon>
        <taxon>Riboviria</taxon>
        <taxon>Orthornavirae</taxon>
        <taxon>Duplornaviricota</taxon>
        <taxon>Resentoviricetes</taxon>
        <taxon>Reovirales</taxon>
        <taxon>Sedoreoviridae</taxon>
        <taxon>Orbivirus</taxon>
        <taxon>Orbivirus gammamitchellense</taxon>
    </lineage>
</organism>
<dbReference type="SUPFAM" id="SSF110132">
    <property type="entry name" value="BTV NS2-like ssRNA-binding domain"/>
    <property type="match status" value="1"/>
</dbReference>
<feature type="region of interest" description="Disordered" evidence="4">
    <location>
        <begin position="140"/>
        <end position="200"/>
    </location>
</feature>
<dbReference type="EMBL" id="KF310908">
    <property type="protein sequence ID" value="AGX86088.1"/>
    <property type="molecule type" value="Genomic_RNA"/>
</dbReference>
<feature type="region of interest" description="Disordered" evidence="4">
    <location>
        <begin position="225"/>
        <end position="267"/>
    </location>
</feature>
<evidence type="ECO:0000256" key="4">
    <source>
        <dbReference type="SAM" id="MobiDB-lite"/>
    </source>
</evidence>
<accession>U5N4A9</accession>